<keyword evidence="2" id="KW-1185">Reference proteome</keyword>
<dbReference type="AlphaFoldDB" id="A0A4V2RCC8"/>
<accession>A0A4V2RCC8</accession>
<dbReference type="RefSeq" id="WP_132011068.1">
    <property type="nucleotide sequence ID" value="NZ_JABUHM010000012.1"/>
</dbReference>
<evidence type="ECO:0000313" key="1">
    <source>
        <dbReference type="EMBL" id="TCN20450.1"/>
    </source>
</evidence>
<evidence type="ECO:0000313" key="2">
    <source>
        <dbReference type="Proteomes" id="UP000295689"/>
    </source>
</evidence>
<proteinExistence type="predicted"/>
<dbReference type="Pfam" id="PF14137">
    <property type="entry name" value="DUF4304"/>
    <property type="match status" value="1"/>
</dbReference>
<dbReference type="InterPro" id="IPR025412">
    <property type="entry name" value="DUF4304"/>
</dbReference>
<dbReference type="Proteomes" id="UP000295689">
    <property type="component" value="Unassembled WGS sequence"/>
</dbReference>
<protein>
    <submittedName>
        <fullName evidence="1">Uncharacterized protein DUF4304</fullName>
    </submittedName>
</protein>
<comment type="caution">
    <text evidence="1">The sequence shown here is derived from an EMBL/GenBank/DDBJ whole genome shotgun (WGS) entry which is preliminary data.</text>
</comment>
<sequence length="138" mass="15823">MSTAEKKMIDTALKEIVIPILREQGFKGSFPHFRRVNETNIDLITFQFNKWGGSFVVELATCIKEGTTMSWGEKIPPNKVTAHHINERFRLGATSFEDEGIWFSYEKARSVEDYTAVAENVLKLLNTSDESWITTLFE</sequence>
<name>A0A4V2RCC8_9BACI</name>
<gene>
    <name evidence="1" type="ORF">EV146_11469</name>
</gene>
<reference evidence="1 2" key="1">
    <citation type="journal article" date="2015" name="Stand. Genomic Sci.">
        <title>Genomic Encyclopedia of Bacterial and Archaeal Type Strains, Phase III: the genomes of soil and plant-associated and newly described type strains.</title>
        <authorList>
            <person name="Whitman W.B."/>
            <person name="Woyke T."/>
            <person name="Klenk H.P."/>
            <person name="Zhou Y."/>
            <person name="Lilburn T.G."/>
            <person name="Beck B.J."/>
            <person name="De Vos P."/>
            <person name="Vandamme P."/>
            <person name="Eisen J.A."/>
            <person name="Garrity G."/>
            <person name="Hugenholtz P."/>
            <person name="Kyrpides N.C."/>
        </authorList>
    </citation>
    <scope>NUCLEOTIDE SEQUENCE [LARGE SCALE GENOMIC DNA]</scope>
    <source>
        <strain evidence="1 2">CV53</strain>
    </source>
</reference>
<organism evidence="1 2">
    <name type="scientific">Mesobacillus foraminis</name>
    <dbReference type="NCBI Taxonomy" id="279826"/>
    <lineage>
        <taxon>Bacteria</taxon>
        <taxon>Bacillati</taxon>
        <taxon>Bacillota</taxon>
        <taxon>Bacilli</taxon>
        <taxon>Bacillales</taxon>
        <taxon>Bacillaceae</taxon>
        <taxon>Mesobacillus</taxon>
    </lineage>
</organism>
<dbReference type="EMBL" id="SLVV01000014">
    <property type="protein sequence ID" value="TCN20450.1"/>
    <property type="molecule type" value="Genomic_DNA"/>
</dbReference>